<accession>A0A6B1DSZ1</accession>
<dbReference type="EMBL" id="VXPY01000044">
    <property type="protein sequence ID" value="MYD90056.1"/>
    <property type="molecule type" value="Genomic_DNA"/>
</dbReference>
<sequence length="61" mass="6871">MGLFLHLLVVNLIAEAFTDGKQAMRRMYPTRTDGDMISYWTEGGTCELDAAATEVNRTNHH</sequence>
<organism evidence="1">
    <name type="scientific">Caldilineaceae bacterium SB0662_bin_9</name>
    <dbReference type="NCBI Taxonomy" id="2605258"/>
    <lineage>
        <taxon>Bacteria</taxon>
        <taxon>Bacillati</taxon>
        <taxon>Chloroflexota</taxon>
        <taxon>Caldilineae</taxon>
        <taxon>Caldilineales</taxon>
        <taxon>Caldilineaceae</taxon>
    </lineage>
</organism>
<proteinExistence type="predicted"/>
<comment type="caution">
    <text evidence="1">The sequence shown here is derived from an EMBL/GenBank/DDBJ whole genome shotgun (WGS) entry which is preliminary data.</text>
</comment>
<protein>
    <submittedName>
        <fullName evidence="1">Uncharacterized protein</fullName>
    </submittedName>
</protein>
<dbReference type="AlphaFoldDB" id="A0A6B1DSZ1"/>
<name>A0A6B1DSZ1_9CHLR</name>
<evidence type="ECO:0000313" key="1">
    <source>
        <dbReference type="EMBL" id="MYD90056.1"/>
    </source>
</evidence>
<gene>
    <name evidence="1" type="ORF">F4Y08_06920</name>
</gene>
<reference evidence="1" key="1">
    <citation type="submission" date="2019-09" db="EMBL/GenBank/DDBJ databases">
        <title>Characterisation of the sponge microbiome using genome-centric metagenomics.</title>
        <authorList>
            <person name="Engelberts J.P."/>
            <person name="Robbins S.J."/>
            <person name="De Goeij J.M."/>
            <person name="Aranda M."/>
            <person name="Bell S.C."/>
            <person name="Webster N.S."/>
        </authorList>
    </citation>
    <scope>NUCLEOTIDE SEQUENCE</scope>
    <source>
        <strain evidence="1">SB0662_bin_9</strain>
    </source>
</reference>